<protein>
    <submittedName>
        <fullName evidence="2">ATP synthase protein I</fullName>
    </submittedName>
</protein>
<dbReference type="KEGG" id="mbw:MSBRW_1634"/>
<gene>
    <name evidence="2" type="ORF">MSBRW_1634</name>
</gene>
<evidence type="ECO:0000313" key="2">
    <source>
        <dbReference type="EMBL" id="AKB50887.1"/>
    </source>
</evidence>
<sequence length="104" mass="11908">MNEILNLFLSLIAGFLLGAVFFGGLWWTVQKGLSSRKPAFWFLGSLLIRISIVIAGFYFVSDGHWERLLICLFGFFVMRHIIVRLTRLPEEDQNQLTKEASNAT</sequence>
<dbReference type="PATRIC" id="fig|1434109.4.peg.2051"/>
<dbReference type="NCBIfam" id="TIGR03165">
    <property type="entry name" value="F1F0_chp_2"/>
    <property type="match status" value="1"/>
</dbReference>
<keyword evidence="1" id="KW-1133">Transmembrane helix</keyword>
<dbReference type="RefSeq" id="WP_011308030.1">
    <property type="nucleotide sequence ID" value="NZ_CP009526.1"/>
</dbReference>
<evidence type="ECO:0000256" key="1">
    <source>
        <dbReference type="SAM" id="Phobius"/>
    </source>
</evidence>
<organism evidence="2 3">
    <name type="scientific">Methanosarcina barkeri str. Wiesmoor</name>
    <dbReference type="NCBI Taxonomy" id="1434109"/>
    <lineage>
        <taxon>Archaea</taxon>
        <taxon>Methanobacteriati</taxon>
        <taxon>Methanobacteriota</taxon>
        <taxon>Stenosarchaea group</taxon>
        <taxon>Methanomicrobia</taxon>
        <taxon>Methanosarcinales</taxon>
        <taxon>Methanosarcinaceae</taxon>
        <taxon>Methanosarcina</taxon>
    </lineage>
</organism>
<dbReference type="Pfam" id="PF12966">
    <property type="entry name" value="AtpR"/>
    <property type="match status" value="1"/>
</dbReference>
<dbReference type="EMBL" id="CP009526">
    <property type="protein sequence ID" value="AKB50887.1"/>
    <property type="molecule type" value="Genomic_DNA"/>
</dbReference>
<feature type="transmembrane region" description="Helical" evidence="1">
    <location>
        <begin position="6"/>
        <end position="27"/>
    </location>
</feature>
<reference evidence="2 3" key="1">
    <citation type="submission" date="2014-07" db="EMBL/GenBank/DDBJ databases">
        <title>Methanogenic archaea and the global carbon cycle.</title>
        <authorList>
            <person name="Henriksen J.R."/>
            <person name="Luke J."/>
            <person name="Reinhart S."/>
            <person name="Benedict M.N."/>
            <person name="Youngblut N.D."/>
            <person name="Metcalf M.E."/>
            <person name="Whitaker R.J."/>
            <person name="Metcalf W.W."/>
        </authorList>
    </citation>
    <scope>NUCLEOTIDE SEQUENCE [LARGE SCALE GENOMIC DNA]</scope>
    <source>
        <strain evidence="2 3">Wiesmoor</strain>
    </source>
</reference>
<feature type="transmembrane region" description="Helical" evidence="1">
    <location>
        <begin position="39"/>
        <end position="59"/>
    </location>
</feature>
<keyword evidence="1" id="KW-0812">Transmembrane</keyword>
<dbReference type="AlphaFoldDB" id="A0A0E3QLN8"/>
<proteinExistence type="predicted"/>
<name>A0A0E3QLN8_METBA</name>
<dbReference type="InterPro" id="IPR017581">
    <property type="entry name" value="AtpR-like"/>
</dbReference>
<dbReference type="Proteomes" id="UP000033038">
    <property type="component" value="Chromosome"/>
</dbReference>
<keyword evidence="1" id="KW-0472">Membrane</keyword>
<evidence type="ECO:0000313" key="3">
    <source>
        <dbReference type="Proteomes" id="UP000033038"/>
    </source>
</evidence>
<accession>A0A0E3QLN8</accession>
<dbReference type="HOGENOM" id="CLU_155951_1_0_2"/>
<feature type="transmembrane region" description="Helical" evidence="1">
    <location>
        <begin position="65"/>
        <end position="82"/>
    </location>
</feature>
<dbReference type="GeneID" id="24823120"/>